<evidence type="ECO:0000256" key="2">
    <source>
        <dbReference type="ARBA" id="ARBA00022737"/>
    </source>
</evidence>
<evidence type="ECO:0000256" key="4">
    <source>
        <dbReference type="ARBA" id="ARBA00022833"/>
    </source>
</evidence>
<dbReference type="PANTHER" id="PTHR12326">
    <property type="entry name" value="PLECKSTRIN HOMOLOGY DOMAIN CONTAINING PROTEIN"/>
    <property type="match status" value="1"/>
</dbReference>
<name>A0ABD1D3L0_CULPP</name>
<dbReference type="InterPro" id="IPR047983">
    <property type="entry name" value="DEF8_C1"/>
</dbReference>
<dbReference type="SMART" id="SM00109">
    <property type="entry name" value="C1"/>
    <property type="match status" value="2"/>
</dbReference>
<gene>
    <name evidence="8" type="ORF">pipiens_012246</name>
</gene>
<dbReference type="InterPro" id="IPR025258">
    <property type="entry name" value="RH_dom"/>
</dbReference>
<dbReference type="InterPro" id="IPR046349">
    <property type="entry name" value="C1-like_sf"/>
</dbReference>
<keyword evidence="3" id="KW-0863">Zinc-finger</keyword>
<dbReference type="InterPro" id="IPR001370">
    <property type="entry name" value="BIR_rpt"/>
</dbReference>
<dbReference type="Pfam" id="PF00653">
    <property type="entry name" value="BIR"/>
    <property type="match status" value="1"/>
</dbReference>
<protein>
    <recommendedName>
        <fullName evidence="7">Phorbol-ester/DAG-type domain-containing protein</fullName>
    </recommendedName>
</protein>
<comment type="caution">
    <text evidence="8">The sequence shown here is derived from an EMBL/GenBank/DDBJ whole genome shotgun (WGS) entry which is preliminary data.</text>
</comment>
<evidence type="ECO:0000256" key="3">
    <source>
        <dbReference type="ARBA" id="ARBA00022771"/>
    </source>
</evidence>
<feature type="domain" description="Phorbol-ester/DAG-type" evidence="7">
    <location>
        <begin position="573"/>
        <end position="632"/>
    </location>
</feature>
<dbReference type="PANTHER" id="PTHR12326:SF3">
    <property type="entry name" value="DIFFERENTIALLY EXPRESSED IN FDCP 8 HOMOLOG"/>
    <property type="match status" value="1"/>
</dbReference>
<organism evidence="8 9">
    <name type="scientific">Culex pipiens pipiens</name>
    <name type="common">Northern house mosquito</name>
    <dbReference type="NCBI Taxonomy" id="38569"/>
    <lineage>
        <taxon>Eukaryota</taxon>
        <taxon>Metazoa</taxon>
        <taxon>Ecdysozoa</taxon>
        <taxon>Arthropoda</taxon>
        <taxon>Hexapoda</taxon>
        <taxon>Insecta</taxon>
        <taxon>Pterygota</taxon>
        <taxon>Neoptera</taxon>
        <taxon>Endopterygota</taxon>
        <taxon>Diptera</taxon>
        <taxon>Nematocera</taxon>
        <taxon>Culicoidea</taxon>
        <taxon>Culicidae</taxon>
        <taxon>Culicinae</taxon>
        <taxon>Culicini</taxon>
        <taxon>Culex</taxon>
        <taxon>Culex</taxon>
    </lineage>
</organism>
<dbReference type="SUPFAM" id="SSF57924">
    <property type="entry name" value="Inhibitor of apoptosis (IAP) repeat"/>
    <property type="match status" value="1"/>
</dbReference>
<keyword evidence="4" id="KW-0862">Zinc</keyword>
<evidence type="ECO:0000256" key="1">
    <source>
        <dbReference type="ARBA" id="ARBA00022723"/>
    </source>
</evidence>
<accession>A0ABD1D3L0</accession>
<dbReference type="InterPro" id="IPR051366">
    <property type="entry name" value="DEF8"/>
</dbReference>
<evidence type="ECO:0000259" key="7">
    <source>
        <dbReference type="PROSITE" id="PS50081"/>
    </source>
</evidence>
<feature type="domain" description="Phorbol-ester/DAG-type" evidence="7">
    <location>
        <begin position="323"/>
        <end position="375"/>
    </location>
</feature>
<keyword evidence="9" id="KW-1185">Reference proteome</keyword>
<dbReference type="Gene3D" id="1.10.1170.10">
    <property type="entry name" value="Inhibitor Of Apoptosis Protein (2mihbC-IAP-1), Chain A"/>
    <property type="match status" value="1"/>
</dbReference>
<feature type="region of interest" description="Disordered" evidence="6">
    <location>
        <begin position="169"/>
        <end position="208"/>
    </location>
</feature>
<dbReference type="CDD" id="cd20819">
    <property type="entry name" value="C1_DEF8"/>
    <property type="match status" value="1"/>
</dbReference>
<reference evidence="8 9" key="1">
    <citation type="submission" date="2024-05" db="EMBL/GenBank/DDBJ databases">
        <title>Culex pipiens pipiens assembly and annotation.</title>
        <authorList>
            <person name="Alout H."/>
            <person name="Durand T."/>
        </authorList>
    </citation>
    <scope>NUCLEOTIDE SEQUENCE [LARGE SCALE GENOMIC DNA]</scope>
    <source>
        <strain evidence="8">HA-2024</strain>
        <tissue evidence="8">Whole body</tissue>
    </source>
</reference>
<evidence type="ECO:0000313" key="9">
    <source>
        <dbReference type="Proteomes" id="UP001562425"/>
    </source>
</evidence>
<keyword evidence="2" id="KW-0677">Repeat</keyword>
<keyword evidence="1" id="KW-0479">Metal-binding</keyword>
<dbReference type="GO" id="GO:0008270">
    <property type="term" value="F:zinc ion binding"/>
    <property type="evidence" value="ECO:0007669"/>
    <property type="project" value="UniProtKB-KW"/>
</dbReference>
<dbReference type="Gene3D" id="3.30.60.20">
    <property type="match status" value="1"/>
</dbReference>
<dbReference type="SMART" id="SM01175">
    <property type="entry name" value="DUF4206"/>
    <property type="match status" value="1"/>
</dbReference>
<dbReference type="InterPro" id="IPR002219">
    <property type="entry name" value="PKC_DAG/PE"/>
</dbReference>
<dbReference type="SUPFAM" id="SSF48695">
    <property type="entry name" value="Multiheme cytochromes"/>
    <property type="match status" value="1"/>
</dbReference>
<dbReference type="Pfam" id="PF00130">
    <property type="entry name" value="C1_1"/>
    <property type="match status" value="1"/>
</dbReference>
<dbReference type="PROSITE" id="PS50081">
    <property type="entry name" value="ZF_DAG_PE_2"/>
    <property type="match status" value="2"/>
</dbReference>
<dbReference type="PROSITE" id="PS50143">
    <property type="entry name" value="BIR_REPEAT_2"/>
    <property type="match status" value="1"/>
</dbReference>
<dbReference type="Proteomes" id="UP001562425">
    <property type="component" value="Unassembled WGS sequence"/>
</dbReference>
<dbReference type="AlphaFoldDB" id="A0ABD1D3L0"/>
<proteinExistence type="inferred from homology"/>
<feature type="compositionally biased region" description="Basic and acidic residues" evidence="6">
    <location>
        <begin position="170"/>
        <end position="182"/>
    </location>
</feature>
<evidence type="ECO:0000256" key="5">
    <source>
        <dbReference type="ARBA" id="ARBA00029450"/>
    </source>
</evidence>
<evidence type="ECO:0000256" key="6">
    <source>
        <dbReference type="SAM" id="MobiDB-lite"/>
    </source>
</evidence>
<dbReference type="SUPFAM" id="SSF57889">
    <property type="entry name" value="Cysteine-rich domain"/>
    <property type="match status" value="1"/>
</dbReference>
<evidence type="ECO:0000313" key="8">
    <source>
        <dbReference type="EMBL" id="KAL1392765.1"/>
    </source>
</evidence>
<dbReference type="PROSITE" id="PS00479">
    <property type="entry name" value="ZF_DAG_PE_1"/>
    <property type="match status" value="1"/>
</dbReference>
<dbReference type="SMART" id="SM00238">
    <property type="entry name" value="BIR"/>
    <property type="match status" value="1"/>
</dbReference>
<dbReference type="InterPro" id="IPR036280">
    <property type="entry name" value="Multihaem_cyt_sf"/>
</dbReference>
<sequence>MSQYEFDDDEESEQTLDPNFDRSKLHAQFQQFNGLRSRVSSYDAASEWPGPKVTLMAEAGFFYTGSRDMVQCFYCGLRMGAWHEHENAWFLHTVYLNDKSCDYLNHMMGKRYLSYVKKWDRRPSLVERRWCFDAERNGADDWVPCADKTVQSLKDGIWNLPNTVTSLLGSREDGGVAADDHNNNAATTPDDGEDGKNGDDEGDSVSDDNGAAVAAIEEQDIGAESMANSLMSVEEDILDRSHAIPFGLIREQWQLVLDWDASIPEMEDAIGKCKDLVLRCEDDSEEKKWLVRHLIELRYRLRELQDVDSDPDALPPETKVILGHHFVANRNNPKYKVHCDHCSGIIWNVVQASYICTDCSFAVHHKCIRNVIRICAHVITTERNLPIECICPEIGLAFQKYTCAECGCQLSCNTSTAVTCFGLELKAEKFNAVVPRLCDYSGLYYCTACHWNDTSIIPARVVNNWDFVPRKVGRASLQQIRLLYERPLINLEARNPRLFHFIAGLGVVKRLRTKLTQMKRYLAVCRLAEEHRLVRDTFGGGSRRHLMQSVDMYSVADLVGVENGTLPEFLRKAHDAFERHIRNCVICSGKAYFCEVCSNDEFLFPFDDAAIACTRCNSVSHRACYARSNRSCLKCARLRVREQQMRNEILDAANGN</sequence>
<comment type="similarity">
    <text evidence="5">Belongs to the DEF8 family.</text>
</comment>
<dbReference type="Pfam" id="PF13901">
    <property type="entry name" value="RH_dom"/>
    <property type="match status" value="1"/>
</dbReference>
<dbReference type="EMBL" id="JBEHCU010007793">
    <property type="protein sequence ID" value="KAL1392765.1"/>
    <property type="molecule type" value="Genomic_DNA"/>
</dbReference>